<dbReference type="GO" id="GO:0006520">
    <property type="term" value="P:amino acid metabolic process"/>
    <property type="evidence" value="ECO:0007669"/>
    <property type="project" value="InterPro"/>
</dbReference>
<dbReference type="InterPro" id="IPR015424">
    <property type="entry name" value="PyrdxlP-dep_Trfase"/>
</dbReference>
<dbReference type="PANTHER" id="PTHR46383">
    <property type="entry name" value="ASPARTATE AMINOTRANSFERASE"/>
    <property type="match status" value="1"/>
</dbReference>
<dbReference type="Proteomes" id="UP000199675">
    <property type="component" value="Unassembled WGS sequence"/>
</dbReference>
<dbReference type="OrthoDB" id="9803354at2"/>
<reference evidence="8 9" key="1">
    <citation type="submission" date="2016-10" db="EMBL/GenBank/DDBJ databases">
        <authorList>
            <person name="de Groot N.N."/>
        </authorList>
    </citation>
    <scope>NUCLEOTIDE SEQUENCE [LARGE SCALE GENOMIC DNA]</scope>
    <source>
        <strain evidence="8 9">CGMCC 1.7059</strain>
    </source>
</reference>
<dbReference type="GO" id="GO:0030170">
    <property type="term" value="F:pyridoxal phosphate binding"/>
    <property type="evidence" value="ECO:0007669"/>
    <property type="project" value="InterPro"/>
</dbReference>
<dbReference type="PANTHER" id="PTHR46383:SF1">
    <property type="entry name" value="ASPARTATE AMINOTRANSFERASE"/>
    <property type="match status" value="1"/>
</dbReference>
<dbReference type="RefSeq" id="WP_091811807.1">
    <property type="nucleotide sequence ID" value="NZ_FNNE01000002.1"/>
</dbReference>
<dbReference type="STRING" id="488533.SAMN04487960_102469"/>
<feature type="domain" description="Aminotransferase class I/classII large" evidence="7">
    <location>
        <begin position="63"/>
        <end position="376"/>
    </location>
</feature>
<dbReference type="AlphaFoldDB" id="A0A1H2TK72"/>
<keyword evidence="5" id="KW-0663">Pyridoxal phosphate</keyword>
<dbReference type="EC" id="2.6.1.-" evidence="6"/>
<evidence type="ECO:0000256" key="5">
    <source>
        <dbReference type="ARBA" id="ARBA00022898"/>
    </source>
</evidence>
<sequence>MKTPDFSRRVSNIKRARSIHINELVYRAKRNGRKPIVLSLGEALFDIPNYGFDDDLVFGGYHYSDSQGLPSLRKKLVTYLLDKHSAKKLSADDNVMVSMGSKALTYMSMLLALNEGDEVLLHEPAWLSYEDQAALCGASVRYIPYQCSLREISRKISGKTKVIVINNPNNPAGWVYDFNELECLISDAEKKGVFVLVDEAYSDFVGDERFQSAACLVNDYGNLIVVNSISKNLGMSGWRVGFAVADKAIIQKLTVINQHLVTCAPTMLQLYLEKNFDEIWNVCNRQIESLLVKRKKVKELLDRYGFRVLEGGATFYFFVELWPKGKNAADFTERLLIEDDVALVPGEAYGRTTSHFVRLSFGTETLERIEMALQRISARIQS</sequence>
<accession>A0A1H2TK72</accession>
<name>A0A1H2TK72_9GAMM</name>
<dbReference type="EMBL" id="FNNE01000002">
    <property type="protein sequence ID" value="SDW44262.1"/>
    <property type="molecule type" value="Genomic_DNA"/>
</dbReference>
<comment type="cofactor">
    <cofactor evidence="1 6">
        <name>pyridoxal 5'-phosphate</name>
        <dbReference type="ChEBI" id="CHEBI:597326"/>
    </cofactor>
</comment>
<evidence type="ECO:0000256" key="2">
    <source>
        <dbReference type="ARBA" id="ARBA00007441"/>
    </source>
</evidence>
<proteinExistence type="inferred from homology"/>
<dbReference type="CDD" id="cd00609">
    <property type="entry name" value="AAT_like"/>
    <property type="match status" value="1"/>
</dbReference>
<dbReference type="InterPro" id="IPR004838">
    <property type="entry name" value="NHTrfase_class1_PyrdxlP-BS"/>
</dbReference>
<dbReference type="Gene3D" id="3.40.640.10">
    <property type="entry name" value="Type I PLP-dependent aspartate aminotransferase-like (Major domain)"/>
    <property type="match status" value="1"/>
</dbReference>
<dbReference type="SUPFAM" id="SSF53383">
    <property type="entry name" value="PLP-dependent transferases"/>
    <property type="match status" value="1"/>
</dbReference>
<dbReference type="InterPro" id="IPR004839">
    <property type="entry name" value="Aminotransferase_I/II_large"/>
</dbReference>
<keyword evidence="3 6" id="KW-0032">Aminotransferase</keyword>
<evidence type="ECO:0000256" key="4">
    <source>
        <dbReference type="ARBA" id="ARBA00022679"/>
    </source>
</evidence>
<keyword evidence="4 6" id="KW-0808">Transferase</keyword>
<dbReference type="Pfam" id="PF00155">
    <property type="entry name" value="Aminotran_1_2"/>
    <property type="match status" value="1"/>
</dbReference>
<dbReference type="InterPro" id="IPR015422">
    <property type="entry name" value="PyrdxlP-dep_Trfase_small"/>
</dbReference>
<protein>
    <recommendedName>
        <fullName evidence="6">Aminotransferase</fullName>
        <ecNumber evidence="6">2.6.1.-</ecNumber>
    </recommendedName>
</protein>
<dbReference type="InterPro" id="IPR050596">
    <property type="entry name" value="AspAT/PAT-like"/>
</dbReference>
<dbReference type="GO" id="GO:0008483">
    <property type="term" value="F:transaminase activity"/>
    <property type="evidence" value="ECO:0007669"/>
    <property type="project" value="UniProtKB-KW"/>
</dbReference>
<evidence type="ECO:0000256" key="1">
    <source>
        <dbReference type="ARBA" id="ARBA00001933"/>
    </source>
</evidence>
<dbReference type="PROSITE" id="PS00105">
    <property type="entry name" value="AA_TRANSFER_CLASS_1"/>
    <property type="match status" value="1"/>
</dbReference>
<gene>
    <name evidence="8" type="ORF">SAMN04487960_102469</name>
</gene>
<dbReference type="Gene3D" id="3.90.1150.10">
    <property type="entry name" value="Aspartate Aminotransferase, domain 1"/>
    <property type="match status" value="1"/>
</dbReference>
<keyword evidence="9" id="KW-1185">Reference proteome</keyword>
<evidence type="ECO:0000256" key="6">
    <source>
        <dbReference type="RuleBase" id="RU000481"/>
    </source>
</evidence>
<evidence type="ECO:0000259" key="7">
    <source>
        <dbReference type="Pfam" id="PF00155"/>
    </source>
</evidence>
<organism evidence="8 9">
    <name type="scientific">Marinobacter mobilis</name>
    <dbReference type="NCBI Taxonomy" id="488533"/>
    <lineage>
        <taxon>Bacteria</taxon>
        <taxon>Pseudomonadati</taxon>
        <taxon>Pseudomonadota</taxon>
        <taxon>Gammaproteobacteria</taxon>
        <taxon>Pseudomonadales</taxon>
        <taxon>Marinobacteraceae</taxon>
        <taxon>Marinobacter</taxon>
    </lineage>
</organism>
<dbReference type="InterPro" id="IPR015421">
    <property type="entry name" value="PyrdxlP-dep_Trfase_major"/>
</dbReference>
<evidence type="ECO:0000313" key="8">
    <source>
        <dbReference type="EMBL" id="SDW44262.1"/>
    </source>
</evidence>
<comment type="similarity">
    <text evidence="2 6">Belongs to the class-I pyridoxal-phosphate-dependent aminotransferase family.</text>
</comment>
<evidence type="ECO:0000256" key="3">
    <source>
        <dbReference type="ARBA" id="ARBA00022576"/>
    </source>
</evidence>
<evidence type="ECO:0000313" key="9">
    <source>
        <dbReference type="Proteomes" id="UP000199675"/>
    </source>
</evidence>